<feature type="compositionally biased region" description="Low complexity" evidence="2">
    <location>
        <begin position="581"/>
        <end position="592"/>
    </location>
</feature>
<comment type="similarity">
    <text evidence="1">Belongs to the CFAP97 family.</text>
</comment>
<feature type="region of interest" description="Disordered" evidence="2">
    <location>
        <begin position="175"/>
        <end position="220"/>
    </location>
</feature>
<evidence type="ECO:0000256" key="2">
    <source>
        <dbReference type="SAM" id="MobiDB-lite"/>
    </source>
</evidence>
<feature type="compositionally biased region" description="Low complexity" evidence="2">
    <location>
        <begin position="360"/>
        <end position="377"/>
    </location>
</feature>
<name>A0A7S1ASM7_NOCSC</name>
<gene>
    <name evidence="3" type="ORF">NSCI0253_LOCUS37767</name>
</gene>
<dbReference type="InterPro" id="IPR029488">
    <property type="entry name" value="Hmw/CFAP97"/>
</dbReference>
<feature type="compositionally biased region" description="Basic and acidic residues" evidence="2">
    <location>
        <begin position="179"/>
        <end position="190"/>
    </location>
</feature>
<accession>A0A7S1ASM7</accession>
<dbReference type="PANTHER" id="PTHR23035">
    <property type="entry name" value="CILIA- AND FLAGELLA-ASSOCIATED PROTEIN 97-RELATED"/>
    <property type="match status" value="1"/>
</dbReference>
<evidence type="ECO:0000313" key="3">
    <source>
        <dbReference type="EMBL" id="CAD8863412.1"/>
    </source>
</evidence>
<feature type="compositionally biased region" description="Polar residues" evidence="2">
    <location>
        <begin position="316"/>
        <end position="326"/>
    </location>
</feature>
<proteinExistence type="inferred from homology"/>
<feature type="compositionally biased region" description="Acidic residues" evidence="2">
    <location>
        <begin position="609"/>
        <end position="631"/>
    </location>
</feature>
<organism evidence="3">
    <name type="scientific">Noctiluca scintillans</name>
    <name type="common">Sea sparkle</name>
    <name type="synonym">Red tide dinoflagellate</name>
    <dbReference type="NCBI Taxonomy" id="2966"/>
    <lineage>
        <taxon>Eukaryota</taxon>
        <taxon>Sar</taxon>
        <taxon>Alveolata</taxon>
        <taxon>Dinophyceae</taxon>
        <taxon>Noctilucales</taxon>
        <taxon>Noctilucaceae</taxon>
        <taxon>Noctiluca</taxon>
    </lineage>
</organism>
<reference evidence="3" key="1">
    <citation type="submission" date="2021-01" db="EMBL/GenBank/DDBJ databases">
        <authorList>
            <person name="Corre E."/>
            <person name="Pelletier E."/>
            <person name="Niang G."/>
            <person name="Scheremetjew M."/>
            <person name="Finn R."/>
            <person name="Kale V."/>
            <person name="Holt S."/>
            <person name="Cochrane G."/>
            <person name="Meng A."/>
            <person name="Brown T."/>
            <person name="Cohen L."/>
        </authorList>
    </citation>
    <scope>NUCLEOTIDE SEQUENCE</scope>
</reference>
<dbReference type="Pfam" id="PF13879">
    <property type="entry name" value="Hmw_CFAP97"/>
    <property type="match status" value="1"/>
</dbReference>
<dbReference type="EMBL" id="HBFQ01053015">
    <property type="protein sequence ID" value="CAD8863412.1"/>
    <property type="molecule type" value="Transcribed_RNA"/>
</dbReference>
<dbReference type="InterPro" id="IPR038791">
    <property type="entry name" value="Cfap97/Hemingway"/>
</dbReference>
<feature type="compositionally biased region" description="Acidic residues" evidence="2">
    <location>
        <begin position="564"/>
        <end position="580"/>
    </location>
</feature>
<feature type="compositionally biased region" description="Pro residues" evidence="2">
    <location>
        <begin position="207"/>
        <end position="217"/>
    </location>
</feature>
<feature type="region of interest" description="Disordered" evidence="2">
    <location>
        <begin position="356"/>
        <end position="421"/>
    </location>
</feature>
<feature type="region of interest" description="Disordered" evidence="2">
    <location>
        <begin position="262"/>
        <end position="288"/>
    </location>
</feature>
<feature type="region of interest" description="Disordered" evidence="2">
    <location>
        <begin position="564"/>
        <end position="631"/>
    </location>
</feature>
<feature type="region of interest" description="Disordered" evidence="2">
    <location>
        <begin position="311"/>
        <end position="335"/>
    </location>
</feature>
<sequence length="631" mass="68384">MGSSFQAPWGSACCCRAGNRDLLSSPWCVMKPRLPAWEQADQPQALSGTAFHIWQNRFAKHKQTVQSARAQTDLVKYEREILSLTKATSGHEHARRFKRQEEEAAVRRANQVLVQRLCEVARQSERRQCRLASGEVRGEPVNSSLNGVNRRKSMTAINKENAALLRRLENAQSSIHSVSEARDREHHEAVTARLSRHRRPASDTAKPPLPSRPPRWPQRPLYELPKARSMPSTLIRLPPICEALRTPRSCDRAQAQIVVEKKRMPRRSREHSPEDDALLTPDDLRPSVASHRTPLSARAAIATMAQERAAAVTGPLSASHSSQRSLTEPPRAEATAQRGQLLTTIKGWPPPACQRSFVNSTASTTSEQGTGTSTVTSADEERLWLLSPCEPATEWASPSGTRLGEDEEIGIGDKTAQQERENDVEIVESSTRSVASAGRKPSSASLELGVHELVSLSGDIEKRRQATGCCNLVCCDDAEMKDADTPKPNVDCDVSCSTSSHGALGRSEGDLSAITPNVSAVEGRCSGTSVAAMSVECGSCDGSDGNVITASLAVSDADGVAAVSDDDGNAFDEDSFEDDAASAAGVSVSPSFAHEHDPEESDGFGSDFEAGEDDEEDKFEEEEDETDIEKD</sequence>
<evidence type="ECO:0000256" key="1">
    <source>
        <dbReference type="ARBA" id="ARBA00008315"/>
    </source>
</evidence>
<dbReference type="PANTHER" id="PTHR23035:SF2">
    <property type="entry name" value="KIAA1430 HOMOLOGUE"/>
    <property type="match status" value="1"/>
</dbReference>
<dbReference type="AlphaFoldDB" id="A0A7S1ASM7"/>
<protein>
    <submittedName>
        <fullName evidence="3">Uncharacterized protein</fullName>
    </submittedName>
</protein>